<organism evidence="1 2">
    <name type="scientific">Knipowitschia caucasica</name>
    <name type="common">Caucasian dwarf goby</name>
    <name type="synonym">Pomatoschistus caucasicus</name>
    <dbReference type="NCBI Taxonomy" id="637954"/>
    <lineage>
        <taxon>Eukaryota</taxon>
        <taxon>Metazoa</taxon>
        <taxon>Chordata</taxon>
        <taxon>Craniata</taxon>
        <taxon>Vertebrata</taxon>
        <taxon>Euteleostomi</taxon>
        <taxon>Actinopterygii</taxon>
        <taxon>Neopterygii</taxon>
        <taxon>Teleostei</taxon>
        <taxon>Neoteleostei</taxon>
        <taxon>Acanthomorphata</taxon>
        <taxon>Gobiaria</taxon>
        <taxon>Gobiiformes</taxon>
        <taxon>Gobioidei</taxon>
        <taxon>Gobiidae</taxon>
        <taxon>Gobiinae</taxon>
        <taxon>Knipowitschia</taxon>
    </lineage>
</organism>
<sequence length="107" mass="11161">MSAGVSFACAPSARVAVAAVHLEPTERIPADVTSRGTLSVQSRLKPFGFLSLDWTDKIIDYRSAAFCVAHTKKQAHSAVSSLQTATCSSCSSCSHSGTLALCGHSAF</sequence>
<evidence type="ECO:0000313" key="1">
    <source>
        <dbReference type="EMBL" id="CAL1603741.1"/>
    </source>
</evidence>
<dbReference type="Proteomes" id="UP001497482">
    <property type="component" value="Chromosome 4"/>
</dbReference>
<protein>
    <recommendedName>
        <fullName evidence="3">Secreted protein</fullName>
    </recommendedName>
</protein>
<accession>A0AAV2LQ86</accession>
<proteinExistence type="predicted"/>
<name>A0AAV2LQ86_KNICA</name>
<gene>
    <name evidence="1" type="ORF">KC01_LOCUS31378</name>
</gene>
<dbReference type="EMBL" id="OZ035826">
    <property type="protein sequence ID" value="CAL1603741.1"/>
    <property type="molecule type" value="Genomic_DNA"/>
</dbReference>
<reference evidence="1 2" key="1">
    <citation type="submission" date="2024-04" db="EMBL/GenBank/DDBJ databases">
        <authorList>
            <person name="Waldvogel A.-M."/>
            <person name="Schoenle A."/>
        </authorList>
    </citation>
    <scope>NUCLEOTIDE SEQUENCE [LARGE SCALE GENOMIC DNA]</scope>
</reference>
<keyword evidence="2" id="KW-1185">Reference proteome</keyword>
<evidence type="ECO:0008006" key="3">
    <source>
        <dbReference type="Google" id="ProtNLM"/>
    </source>
</evidence>
<dbReference type="AlphaFoldDB" id="A0AAV2LQ86"/>
<evidence type="ECO:0000313" key="2">
    <source>
        <dbReference type="Proteomes" id="UP001497482"/>
    </source>
</evidence>